<evidence type="ECO:0000313" key="3">
    <source>
        <dbReference type="EMBL" id="XCB34177.1"/>
    </source>
</evidence>
<evidence type="ECO:0000259" key="2">
    <source>
        <dbReference type="Pfam" id="PF00903"/>
    </source>
</evidence>
<feature type="compositionally biased region" description="Basic and acidic residues" evidence="1">
    <location>
        <begin position="152"/>
        <end position="161"/>
    </location>
</feature>
<dbReference type="SUPFAM" id="SSF54593">
    <property type="entry name" value="Glyoxalase/Bleomycin resistance protein/Dihydroxybiphenyl dioxygenase"/>
    <property type="match status" value="1"/>
</dbReference>
<accession>A0AAU7ZTB0</accession>
<reference evidence="3" key="1">
    <citation type="submission" date="2023-08" db="EMBL/GenBank/DDBJ databases">
        <authorList>
            <person name="Messyasz A."/>
            <person name="Mannisto M.K."/>
            <person name="Kerkhof L.J."/>
            <person name="Haggblom M."/>
        </authorList>
    </citation>
    <scope>NUCLEOTIDE SEQUENCE</scope>
    <source>
        <strain evidence="3">X5P6</strain>
    </source>
</reference>
<proteinExistence type="predicted"/>
<dbReference type="AlphaFoldDB" id="A0AAU7ZTB0"/>
<evidence type="ECO:0000256" key="1">
    <source>
        <dbReference type="SAM" id="MobiDB-lite"/>
    </source>
</evidence>
<dbReference type="Pfam" id="PF00903">
    <property type="entry name" value="Glyoxalase"/>
    <property type="match status" value="1"/>
</dbReference>
<reference evidence="3" key="2">
    <citation type="journal article" date="2024" name="Environ. Microbiol.">
        <title>Genome analysis and description of Tunturibacter gen. nov. expands the diversity of Terriglobia in tundra soils.</title>
        <authorList>
            <person name="Messyasz A."/>
            <person name="Mannisto M.K."/>
            <person name="Kerkhof L.J."/>
            <person name="Haggblom M.M."/>
        </authorList>
    </citation>
    <scope>NUCLEOTIDE SEQUENCE</scope>
    <source>
        <strain evidence="3">X5P6</strain>
    </source>
</reference>
<dbReference type="PANTHER" id="PTHR34109">
    <property type="entry name" value="BNAUNNG04460D PROTEIN-RELATED"/>
    <property type="match status" value="1"/>
</dbReference>
<feature type="domain" description="Glyoxalase/fosfomycin resistance/dioxygenase" evidence="2">
    <location>
        <begin position="12"/>
        <end position="130"/>
    </location>
</feature>
<feature type="region of interest" description="Disordered" evidence="1">
    <location>
        <begin position="136"/>
        <end position="161"/>
    </location>
</feature>
<feature type="compositionally biased region" description="Polar residues" evidence="1">
    <location>
        <begin position="142"/>
        <end position="151"/>
    </location>
</feature>
<dbReference type="InterPro" id="IPR004360">
    <property type="entry name" value="Glyas_Fos-R_dOase_dom"/>
</dbReference>
<dbReference type="EMBL" id="CP132942">
    <property type="protein sequence ID" value="XCB34177.1"/>
    <property type="molecule type" value="Genomic_DNA"/>
</dbReference>
<dbReference type="PANTHER" id="PTHR34109:SF1">
    <property type="entry name" value="VOC DOMAIN-CONTAINING PROTEIN"/>
    <property type="match status" value="1"/>
</dbReference>
<dbReference type="Gene3D" id="3.30.720.110">
    <property type="match status" value="1"/>
</dbReference>
<protein>
    <submittedName>
        <fullName evidence="3">Glyoxalase</fullName>
    </submittedName>
</protein>
<dbReference type="Gene3D" id="3.30.720.120">
    <property type="match status" value="1"/>
</dbReference>
<name>A0AAU7ZTB0_9BACT</name>
<gene>
    <name evidence="3" type="ORF">RBB77_04595</name>
</gene>
<dbReference type="RefSeq" id="WP_353065066.1">
    <property type="nucleotide sequence ID" value="NZ_CP132942.1"/>
</dbReference>
<organism evidence="3">
    <name type="scientific">Tunturiibacter psychrotolerans</name>
    <dbReference type="NCBI Taxonomy" id="3069686"/>
    <lineage>
        <taxon>Bacteria</taxon>
        <taxon>Pseudomonadati</taxon>
        <taxon>Acidobacteriota</taxon>
        <taxon>Terriglobia</taxon>
        <taxon>Terriglobales</taxon>
        <taxon>Acidobacteriaceae</taxon>
        <taxon>Tunturiibacter</taxon>
    </lineage>
</organism>
<dbReference type="InterPro" id="IPR029068">
    <property type="entry name" value="Glyas_Bleomycin-R_OHBP_Dase"/>
</dbReference>
<dbReference type="KEGG" id="tpsc:RBB77_04595"/>
<sequence length="161" mass="17386">MTTNGSTVIPSLRYRDALAAIDWLIAAFGFKKQAVFVAPDNKTVQHAQLTLGPGMIMIGSVDNGGEAGKFMVQPDEIGFRETKGAYLVVPDADAVYASAKAAGAEMIIDIRDMDYGGRHFSCRDLEGHMWGVGTYDPWAPEPSQQNSTSTKEPSRKAQGDD</sequence>